<dbReference type="SMART" id="SM00086">
    <property type="entry name" value="PAC"/>
    <property type="match status" value="2"/>
</dbReference>
<reference evidence="3 4" key="1">
    <citation type="submission" date="2015-11" db="EMBL/GenBank/DDBJ databases">
        <title>Genomic analysis of 38 Legionella species identifies large and diverse effector repertoires.</title>
        <authorList>
            <person name="Burstein D."/>
            <person name="Amaro F."/>
            <person name="Zusman T."/>
            <person name="Lifshitz Z."/>
            <person name="Cohen O."/>
            <person name="Gilbert J.A."/>
            <person name="Pupko T."/>
            <person name="Shuman H.A."/>
            <person name="Segal G."/>
        </authorList>
    </citation>
    <scope>NUCLEOTIDE SEQUENCE [LARGE SCALE GENOMIC DNA]</scope>
    <source>
        <strain evidence="3 4">Bercovier 4</strain>
    </source>
</reference>
<organism evidence="3 4">
    <name type="scientific">Legionella israelensis</name>
    <dbReference type="NCBI Taxonomy" id="454"/>
    <lineage>
        <taxon>Bacteria</taxon>
        <taxon>Pseudomonadati</taxon>
        <taxon>Pseudomonadota</taxon>
        <taxon>Gammaproteobacteria</taxon>
        <taxon>Legionellales</taxon>
        <taxon>Legionellaceae</taxon>
        <taxon>Legionella</taxon>
    </lineage>
</organism>
<feature type="domain" description="PAS" evidence="1">
    <location>
        <begin position="118"/>
        <end position="156"/>
    </location>
</feature>
<dbReference type="InterPro" id="IPR001610">
    <property type="entry name" value="PAC"/>
</dbReference>
<dbReference type="InterPro" id="IPR000014">
    <property type="entry name" value="PAS"/>
</dbReference>
<dbReference type="InterPro" id="IPR052163">
    <property type="entry name" value="DGC-Regulatory_Protein"/>
</dbReference>
<dbReference type="PROSITE" id="PS50112">
    <property type="entry name" value="PAS"/>
    <property type="match status" value="2"/>
</dbReference>
<gene>
    <name evidence="3" type="ORF">Lisr_1537</name>
</gene>
<dbReference type="InterPro" id="IPR000160">
    <property type="entry name" value="GGDEF_dom"/>
</dbReference>
<dbReference type="Gene3D" id="3.30.70.270">
    <property type="match status" value="1"/>
</dbReference>
<dbReference type="OrthoDB" id="6597954at2"/>
<dbReference type="Pfam" id="PF00990">
    <property type="entry name" value="GGDEF"/>
    <property type="match status" value="1"/>
</dbReference>
<dbReference type="SUPFAM" id="SSF55073">
    <property type="entry name" value="Nucleotide cyclase"/>
    <property type="match status" value="1"/>
</dbReference>
<dbReference type="InterPro" id="IPR000700">
    <property type="entry name" value="PAS-assoc_C"/>
</dbReference>
<dbReference type="InterPro" id="IPR029787">
    <property type="entry name" value="Nucleotide_cyclase"/>
</dbReference>
<dbReference type="CDD" id="cd00130">
    <property type="entry name" value="PAS"/>
    <property type="match status" value="2"/>
</dbReference>
<proteinExistence type="predicted"/>
<dbReference type="STRING" id="454.Lisr_1537"/>
<dbReference type="InterPro" id="IPR013767">
    <property type="entry name" value="PAS_fold"/>
</dbReference>
<protein>
    <submittedName>
        <fullName evidence="3">Sensory box protein (GGDEF domain/EAL domain)</fullName>
    </submittedName>
</protein>
<dbReference type="InterPro" id="IPR043128">
    <property type="entry name" value="Rev_trsase/Diguanyl_cyclase"/>
</dbReference>
<dbReference type="Proteomes" id="UP000054761">
    <property type="component" value="Unassembled WGS sequence"/>
</dbReference>
<comment type="caution">
    <text evidence="3">The sequence shown here is derived from an EMBL/GenBank/DDBJ whole genome shotgun (WGS) entry which is preliminary data.</text>
</comment>
<feature type="domain" description="PAC" evidence="2">
    <location>
        <begin position="183"/>
        <end position="235"/>
    </location>
</feature>
<dbReference type="NCBIfam" id="TIGR00229">
    <property type="entry name" value="sensory_box"/>
    <property type="match status" value="1"/>
</dbReference>
<dbReference type="Pfam" id="PF13426">
    <property type="entry name" value="PAS_9"/>
    <property type="match status" value="1"/>
</dbReference>
<dbReference type="Gene3D" id="3.30.450.20">
    <property type="entry name" value="PAS domain"/>
    <property type="match status" value="2"/>
</dbReference>
<dbReference type="PANTHER" id="PTHR46663">
    <property type="entry name" value="DIGUANYLATE CYCLASE DGCT-RELATED"/>
    <property type="match status" value="1"/>
</dbReference>
<evidence type="ECO:0000313" key="4">
    <source>
        <dbReference type="Proteomes" id="UP000054761"/>
    </source>
</evidence>
<dbReference type="SUPFAM" id="SSF55785">
    <property type="entry name" value="PYP-like sensor domain (PAS domain)"/>
    <property type="match status" value="2"/>
</dbReference>
<keyword evidence="4" id="KW-1185">Reference proteome</keyword>
<dbReference type="EMBL" id="LNYH01000093">
    <property type="protein sequence ID" value="KTD21428.1"/>
    <property type="molecule type" value="Genomic_DNA"/>
</dbReference>
<dbReference type="PATRIC" id="fig|454.4.peg.1676"/>
<evidence type="ECO:0000313" key="3">
    <source>
        <dbReference type="EMBL" id="KTD21428.1"/>
    </source>
</evidence>
<dbReference type="PROSITE" id="PS50113">
    <property type="entry name" value="PAC"/>
    <property type="match status" value="1"/>
</dbReference>
<feature type="domain" description="PAS" evidence="1">
    <location>
        <begin position="8"/>
        <end position="66"/>
    </location>
</feature>
<sequence length="330" mass="37914">MKSMNKKKNNYWPKLLNALAEGVVIINKEGEILFINAYAANMLGHPVSDLLGSNFLYPLAEDETQEIEIIKPDGEILPAQMTVKKGAWENDVAWVISLQDISEFKAKEKMLSISSKGISSAFEGIIITDANGTILEANNAFLKMTGFKEEEIIGKNPRIWKSGYQSAEFYKQLWSALIKRGHWSGELWDKYKHNKLYPVFLSISAVKNSEGDITNYIGFFHDLSVIKEQEEQIEHFKFYDFLTGLPNKFMLTQRLDNYIEQSWNMKSRLIVISIRIFDPGKQNSSYNESAEIRDKMILKAIERIERWTHGKKLLSRIGYSEFICSSSNLI</sequence>
<dbReference type="GO" id="GO:0006355">
    <property type="term" value="P:regulation of DNA-templated transcription"/>
    <property type="evidence" value="ECO:0007669"/>
    <property type="project" value="InterPro"/>
</dbReference>
<dbReference type="AlphaFoldDB" id="A0A0W0VMU3"/>
<accession>A0A0W0VMU3</accession>
<evidence type="ECO:0000259" key="1">
    <source>
        <dbReference type="PROSITE" id="PS50112"/>
    </source>
</evidence>
<dbReference type="InterPro" id="IPR035965">
    <property type="entry name" value="PAS-like_dom_sf"/>
</dbReference>
<dbReference type="PANTHER" id="PTHR46663:SF3">
    <property type="entry name" value="SLL0267 PROTEIN"/>
    <property type="match status" value="1"/>
</dbReference>
<dbReference type="SMART" id="SM00091">
    <property type="entry name" value="PAS"/>
    <property type="match status" value="2"/>
</dbReference>
<name>A0A0W0VMU3_9GAMM</name>
<dbReference type="Pfam" id="PF00989">
    <property type="entry name" value="PAS"/>
    <property type="match status" value="1"/>
</dbReference>
<evidence type="ECO:0000259" key="2">
    <source>
        <dbReference type="PROSITE" id="PS50113"/>
    </source>
</evidence>